<dbReference type="OrthoDB" id="7065495at2"/>
<protein>
    <submittedName>
        <fullName evidence="1">Uncharacterized protein</fullName>
    </submittedName>
</protein>
<reference evidence="1 2" key="1">
    <citation type="journal article" date="2015" name="Genome Announc.">
        <title>Complete Genome Sequence of the Type Strain Corynebacterium mustelae DSM 45274, Isolated from Various Tissues of a Male Ferret with Lethal Sepsis.</title>
        <authorList>
            <person name="Ruckert C."/>
            <person name="Eimer J."/>
            <person name="Winkler A."/>
            <person name="Tauch A."/>
        </authorList>
    </citation>
    <scope>NUCLEOTIDE SEQUENCE [LARGE SCALE GENOMIC DNA]</scope>
    <source>
        <strain evidence="1 2">DSM 45274</strain>
    </source>
</reference>
<dbReference type="STRING" id="571915.CMUST_09830"/>
<dbReference type="Proteomes" id="UP000035199">
    <property type="component" value="Chromosome"/>
</dbReference>
<dbReference type="RefSeq" id="WP_047262337.1">
    <property type="nucleotide sequence ID" value="NZ_CP011542.1"/>
</dbReference>
<evidence type="ECO:0000313" key="1">
    <source>
        <dbReference type="EMBL" id="AKK06282.1"/>
    </source>
</evidence>
<proteinExistence type="predicted"/>
<accession>A0A0G3H599</accession>
<organism evidence="1 2">
    <name type="scientific">Corynebacterium mustelae</name>
    <dbReference type="NCBI Taxonomy" id="571915"/>
    <lineage>
        <taxon>Bacteria</taxon>
        <taxon>Bacillati</taxon>
        <taxon>Actinomycetota</taxon>
        <taxon>Actinomycetes</taxon>
        <taxon>Mycobacteriales</taxon>
        <taxon>Corynebacteriaceae</taxon>
        <taxon>Corynebacterium</taxon>
    </lineage>
</organism>
<evidence type="ECO:0000313" key="2">
    <source>
        <dbReference type="Proteomes" id="UP000035199"/>
    </source>
</evidence>
<gene>
    <name evidence="1" type="ORF">CMUST_09830</name>
</gene>
<dbReference type="PATRIC" id="fig|571915.4.peg.2083"/>
<sequence length="1527" mass="167602">MSAQLKAAVEILTKLGWANVDAANVLTLPLGTADQQKIIKHSLKSGTWMGQGWSSDDPLKEHGEVSSKNALVYLLRIGFLPSSAFTSDAVDYLDKLTLLPVLEAAEKPFAEKIIQQTYSRVIRFGEHEPTRLGATIIQVVHSKNLPLPVTVEYFKDWAALAALALGAREVSMWDNGPTPPVEVFSSRFAEHLTLGVELGTPATGPFSTVFAAGHNRGWIAHDQALSLAVQGLTLATRPGDRKRWTEILTTDLQATPEELLPHAQQLHQAVSTGEGLIVEKIAVPLIPHLGAAELTDYALPALYAKTVKALTLVLKTLAKLTPHPDVTTTLGPRIVELSYHGNLPIQKLAAALTTSWNVPQDEGADATPNTTFTPYIPAPPVWNVERFAPKPADLAAKLAEGDLDDPFNSTLASEELIHLIVEGAYSNPEETRRTLSGVTERDEKGLIYTWVTGKKINERLREFHGNYFGPLSRLGKIPCLLARPSFVDRSILVPDLLERLERYVESGAKAIASDLELAITRLDVSGIDIPATQEILRKFSIPISVSARKDVSYTVGEVLAAYIADPFVDPGLSYRDDYAETTIPIPETLWQFPEFFGGDKELGGGYLSSFPLFGDVVATAFIFADEANSNVDRYCDQLSYRRSPLEPGMSMNLLSLYRAGNPATKERAFNAAVTAFTRGLLRPNVADIKHLDWRDHPPTHLAQLVDTTRELADAGLLSVCWPLWEHILNYSHTQPKPLTGIHHVAHAMADYAPSINHALTENQAEVEVAQVPALRALAESKAKNKAVTYAKEAVQHLPVLTKDSAAQPASTTQPVTWSATIIPNTPDVTEFIPNPETGGLYPITVKPSGFEQPLTTQYDTSIDFCTTGKLQVTTPDDVWNYLFWDSETASLVAEERTDAYFDLPDPTAHKEHVPFVVPDSFVAVMLAHLSSGDRYQAKRQLPRLFRSAHIGSPAIEAAMRKLLRFPDFNPGKALALLNEKPELIEYLWPMLTEPLAHAATLPTTPKWLNAILDAVIFHQDTLKHHTPSHISAEKWEPLSALAHTTKQKSTTKTAKTLSLLQKTFANINPTPETTQTLGPQFLETSSHGDATSRNVSVTAGLAGDTVFVPYTEVPPFDPAIVKNLLVLYRDGNAEIWFTSLQAAFNVFTRGLKDLSVADEEFFTWDGKPPATLAKLTDITRELADAGLLSVCWPLWDYILDYSRNLPKPLTGIHHVARAMADYAPSIAHAVVEKQAEGEAAQAPALRALAASTARSQAVEYAKQAVALLPTTNLAAPTLKPAVPVQAWSTTITPNTPDHTDFVPNPETGGSLFPLTLKPQGFRKPLTVHLHRSDSLSKNGKLEVSTPADVWKVIYWDAATASMKTGRSTYGDDEVETDFVIPDSFVAALLAQLSCKERHAALYLLPELLHTKHVGAPAIETAMRTLLRFPDFNPGTALYLLNKTPKYIEHLWPMLTEPLAHAATLPTTPKWLNAILDAVIFHQDTLKHHTPSHIPAEKWEPLSTLAHTMTKKSAAKTKVDQLNCFFHP</sequence>
<dbReference type="KEGG" id="cmv:CMUST_09830"/>
<reference evidence="2" key="2">
    <citation type="submission" date="2015-05" db="EMBL/GenBank/DDBJ databases">
        <title>Complete genome sequence of Corynebacterium mustelae DSM 45274, isolated from various tissues of a male ferret with lethal sepsis.</title>
        <authorList>
            <person name="Ruckert C."/>
            <person name="Albersmeier A."/>
            <person name="Winkler A."/>
            <person name="Tauch A."/>
        </authorList>
    </citation>
    <scope>NUCLEOTIDE SEQUENCE [LARGE SCALE GENOMIC DNA]</scope>
    <source>
        <strain evidence="2">DSM 45274</strain>
    </source>
</reference>
<keyword evidence="2" id="KW-1185">Reference proteome</keyword>
<name>A0A0G3H599_9CORY</name>
<dbReference type="EMBL" id="CP011542">
    <property type="protein sequence ID" value="AKK06282.1"/>
    <property type="molecule type" value="Genomic_DNA"/>
</dbReference>